<evidence type="ECO:0000313" key="3">
    <source>
        <dbReference type="Proteomes" id="UP000662466"/>
    </source>
</evidence>
<organism evidence="2 3">
    <name type="scientific">Aspergillus hiratsukae</name>
    <dbReference type="NCBI Taxonomy" id="1194566"/>
    <lineage>
        <taxon>Eukaryota</taxon>
        <taxon>Fungi</taxon>
        <taxon>Dikarya</taxon>
        <taxon>Ascomycota</taxon>
        <taxon>Pezizomycotina</taxon>
        <taxon>Eurotiomycetes</taxon>
        <taxon>Eurotiomycetidae</taxon>
        <taxon>Eurotiales</taxon>
        <taxon>Aspergillaceae</taxon>
        <taxon>Aspergillus</taxon>
        <taxon>Aspergillus subgen. Fumigati</taxon>
    </lineage>
</organism>
<dbReference type="EMBL" id="JACBAF010002037">
    <property type="protein sequence ID" value="KAF7169445.1"/>
    <property type="molecule type" value="Genomic_DNA"/>
</dbReference>
<gene>
    <name evidence="2" type="ORF">CNMCM6106_004350</name>
</gene>
<feature type="compositionally biased region" description="Acidic residues" evidence="1">
    <location>
        <begin position="43"/>
        <end position="61"/>
    </location>
</feature>
<dbReference type="Proteomes" id="UP000662466">
    <property type="component" value="Unassembled WGS sequence"/>
</dbReference>
<accession>A0A8H6V0H1</accession>
<name>A0A8H6V0H1_9EURO</name>
<sequence>MSFRPDSPIELPNGQLVCGAHGHVICGYCTVDYSFMEIEDDELGQDDEEESRQDDENEDDANNDRAIAGVLALRPNSAGGFTDMSMMSIGNETRVGTGRVIPTKFCVPSGCDSPLSLFRPDNALLKKGVVTGAEQMTLVTEFAGQLNGPKSRMPRKRLSLVNTHVCAS</sequence>
<evidence type="ECO:0000256" key="1">
    <source>
        <dbReference type="SAM" id="MobiDB-lite"/>
    </source>
</evidence>
<comment type="caution">
    <text evidence="2">The sequence shown here is derived from an EMBL/GenBank/DDBJ whole genome shotgun (WGS) entry which is preliminary data.</text>
</comment>
<feature type="region of interest" description="Disordered" evidence="1">
    <location>
        <begin position="43"/>
        <end position="62"/>
    </location>
</feature>
<protein>
    <submittedName>
        <fullName evidence="2">Uncharacterized protein</fullName>
    </submittedName>
</protein>
<evidence type="ECO:0000313" key="2">
    <source>
        <dbReference type="EMBL" id="KAF7169445.1"/>
    </source>
</evidence>
<dbReference type="AlphaFoldDB" id="A0A8H6V0H1"/>
<proteinExistence type="predicted"/>
<reference evidence="2" key="1">
    <citation type="submission" date="2020-06" db="EMBL/GenBank/DDBJ databases">
        <title>Draft genome sequences of strains closely related to Aspergillus parafelis and Aspergillus hiratsukae.</title>
        <authorList>
            <person name="Dos Santos R.A.C."/>
            <person name="Rivero-Menendez O."/>
            <person name="Steenwyk J.L."/>
            <person name="Mead M.E."/>
            <person name="Goldman G.H."/>
            <person name="Alastruey-Izquierdo A."/>
            <person name="Rokas A."/>
        </authorList>
    </citation>
    <scope>NUCLEOTIDE SEQUENCE</scope>
    <source>
        <strain evidence="2">CNM-CM6106</strain>
    </source>
</reference>